<dbReference type="Proteomes" id="UP000373449">
    <property type="component" value="Unassembled WGS sequence"/>
</dbReference>
<accession>A0A484ZL70</accession>
<name>A0A484ZL70_9GAMM</name>
<gene>
    <name evidence="1" type="ORF">NCTC12282_01388</name>
</gene>
<dbReference type="EMBL" id="CAADJA010000002">
    <property type="protein sequence ID" value="VFS46479.1"/>
    <property type="molecule type" value="Genomic_DNA"/>
</dbReference>
<proteinExistence type="predicted"/>
<evidence type="ECO:0000313" key="2">
    <source>
        <dbReference type="Proteomes" id="UP000373449"/>
    </source>
</evidence>
<dbReference type="AlphaFoldDB" id="A0A484ZL70"/>
<dbReference type="RefSeq" id="WP_428829260.1">
    <property type="nucleotide sequence ID" value="NZ_CAADJA010000002.1"/>
</dbReference>
<protein>
    <submittedName>
        <fullName evidence="1">Transposase and inactivated derivatives</fullName>
    </submittedName>
</protein>
<reference evidence="1 2" key="1">
    <citation type="submission" date="2019-03" db="EMBL/GenBank/DDBJ databases">
        <authorList>
            <consortium name="Pathogen Informatics"/>
        </authorList>
    </citation>
    <scope>NUCLEOTIDE SEQUENCE [LARGE SCALE GENOMIC DNA]</scope>
    <source>
        <strain evidence="1 2">NCTC12282</strain>
    </source>
</reference>
<evidence type="ECO:0000313" key="1">
    <source>
        <dbReference type="EMBL" id="VFS46479.1"/>
    </source>
</evidence>
<sequence>MKKTLRQINTPTCRYCGSNTEVRKHGKGNSQLQRYRCMACLKTFQMKYIYLGHEVKYSNLAI</sequence>
<organism evidence="1 2">
    <name type="scientific">Budvicia aquatica</name>
    <dbReference type="NCBI Taxonomy" id="82979"/>
    <lineage>
        <taxon>Bacteria</taxon>
        <taxon>Pseudomonadati</taxon>
        <taxon>Pseudomonadota</taxon>
        <taxon>Gammaproteobacteria</taxon>
        <taxon>Enterobacterales</taxon>
        <taxon>Budviciaceae</taxon>
        <taxon>Budvicia</taxon>
    </lineage>
</organism>